<keyword evidence="1" id="KW-0175">Coiled coil</keyword>
<evidence type="ECO:0000256" key="1">
    <source>
        <dbReference type="SAM" id="Coils"/>
    </source>
</evidence>
<feature type="compositionally biased region" description="Polar residues" evidence="2">
    <location>
        <begin position="974"/>
        <end position="986"/>
    </location>
</feature>
<feature type="compositionally biased region" description="Basic and acidic residues" evidence="2">
    <location>
        <begin position="988"/>
        <end position="998"/>
    </location>
</feature>
<evidence type="ECO:0000313" key="4">
    <source>
        <dbReference type="Proteomes" id="UP000800096"/>
    </source>
</evidence>
<evidence type="ECO:0000313" key="3">
    <source>
        <dbReference type="EMBL" id="KAF1920513.1"/>
    </source>
</evidence>
<evidence type="ECO:0000256" key="2">
    <source>
        <dbReference type="SAM" id="MobiDB-lite"/>
    </source>
</evidence>
<feature type="region of interest" description="Disordered" evidence="2">
    <location>
        <begin position="1082"/>
        <end position="1157"/>
    </location>
</feature>
<protein>
    <submittedName>
        <fullName evidence="3">Uncharacterized protein</fullName>
    </submittedName>
</protein>
<feature type="coiled-coil region" evidence="1">
    <location>
        <begin position="438"/>
        <end position="524"/>
    </location>
</feature>
<dbReference type="Proteomes" id="UP000800096">
    <property type="component" value="Unassembled WGS sequence"/>
</dbReference>
<feature type="region of interest" description="Disordered" evidence="2">
    <location>
        <begin position="183"/>
        <end position="229"/>
    </location>
</feature>
<dbReference type="EMBL" id="ML979132">
    <property type="protein sequence ID" value="KAF1920513.1"/>
    <property type="molecule type" value="Genomic_DNA"/>
</dbReference>
<dbReference type="OrthoDB" id="5431474at2759"/>
<feature type="compositionally biased region" description="Polar residues" evidence="2">
    <location>
        <begin position="1016"/>
        <end position="1028"/>
    </location>
</feature>
<dbReference type="AlphaFoldDB" id="A0A6A5QYI8"/>
<feature type="compositionally biased region" description="Polar residues" evidence="2">
    <location>
        <begin position="804"/>
        <end position="837"/>
    </location>
</feature>
<feature type="region of interest" description="Disordered" evidence="2">
    <location>
        <begin position="28"/>
        <end position="50"/>
    </location>
</feature>
<feature type="compositionally biased region" description="Polar residues" evidence="2">
    <location>
        <begin position="1110"/>
        <end position="1149"/>
    </location>
</feature>
<keyword evidence="4" id="KW-1185">Reference proteome</keyword>
<proteinExistence type="predicted"/>
<reference evidence="3" key="1">
    <citation type="journal article" date="2020" name="Stud. Mycol.">
        <title>101 Dothideomycetes genomes: a test case for predicting lifestyles and emergence of pathogens.</title>
        <authorList>
            <person name="Haridas S."/>
            <person name="Albert R."/>
            <person name="Binder M."/>
            <person name="Bloem J."/>
            <person name="Labutti K."/>
            <person name="Salamov A."/>
            <person name="Andreopoulos B."/>
            <person name="Baker S."/>
            <person name="Barry K."/>
            <person name="Bills G."/>
            <person name="Bluhm B."/>
            <person name="Cannon C."/>
            <person name="Castanera R."/>
            <person name="Culley D."/>
            <person name="Daum C."/>
            <person name="Ezra D."/>
            <person name="Gonzalez J."/>
            <person name="Henrissat B."/>
            <person name="Kuo A."/>
            <person name="Liang C."/>
            <person name="Lipzen A."/>
            <person name="Lutzoni F."/>
            <person name="Magnuson J."/>
            <person name="Mondo S."/>
            <person name="Nolan M."/>
            <person name="Ohm R."/>
            <person name="Pangilinan J."/>
            <person name="Park H.-J."/>
            <person name="Ramirez L."/>
            <person name="Alfaro M."/>
            <person name="Sun H."/>
            <person name="Tritt A."/>
            <person name="Yoshinaga Y."/>
            <person name="Zwiers L.-H."/>
            <person name="Turgeon B."/>
            <person name="Goodwin S."/>
            <person name="Spatafora J."/>
            <person name="Crous P."/>
            <person name="Grigoriev I."/>
        </authorList>
    </citation>
    <scope>NUCLEOTIDE SEQUENCE</scope>
    <source>
        <strain evidence="3">HMLAC05119</strain>
    </source>
</reference>
<accession>A0A6A5QYI8</accession>
<sequence length="1157" mass="127676">MPNKKPSLWSKRQSGSQNYHRTGGLVAIETTPDVASNSAETKTTRKTGSKVPSRLSIITTKNNQFLLWSPAVCLSACPKPLAIHKPLPNQPRYSCPPSTPELPVELPGSILLDNEGLPHSLIKEPIVTRPASQNIQRRTLFLDREVEDEEEFCVLLSLFPEPLPQSNSVPGLGLHYGEMRPLRSGNALNPNTGSKPIPPRLQHKKSLSDTSFRRRPTSRSASSSELHSRDSPRIFIPVAHDVDSAGGIQESVNEAALESPILKLECFSWHSNARCRCRSELGPATSPAQTTTRRKQIEEFKDTAATQDQTISILQTPIASLSESHDSHIESLTSTHLAEVASLKNHSRVPEEQLAQRPSLDQALSNDVSFFLEATEPETPTREFTQQAEEIDSSNPALDKQDWSPQRTRNSPDMENIKRRLSSTRGLDTASRNLLPELNQYKQNNVALQKQIVSLMAKLNESKQNERALRTSLDDLTQKCNEWQTKAEEASKSVKSAQALQNTIDHLESRLEIANIERLDAEEQLFNVHTQKSPFNSNAPKFQALLPGGQDHVKNAHLSTSTVFSSSISPGTESLEFATRAAFVAHIERLQNLVREKDSQMLEVESALTSLRQKHDQLEAEHNATLIQAKVQTELLKKAQRNDAHVEQLRAAVFNRDAVISEKVKSIRAIERELKHHKLLLQAQIRRYATMMLHAPVHDDPLPELSTLTTRSDVNKWIQKLQERLKKEKPMIHGKTTVDPKDALIVDLREEIDFYVREIIYYKLDIRGYKSDIKKLNMITAQLSRHGSRGTDGSDTSSVRPAATPSQACSGATTPELSLSENTSPAMTSPSPRSISATHPFPPPPSGSAFAPKPSQATIETVCNDEQSGACTTLLFPMMTQPPKDENSVDMATKTGHIVDQIASHKLVGYPTDQKKPTLRSGNRPRFGKLLTNLPLVTPAASQRHVRSISESVVTSSTKTEVIVPHSVLGFEGQTRSQFRGRSASESGRGKTTPDRRPQPRHGLFEFPKVKRPKVSGTSNLLHNNDSTKALMVSQPIERATRTSTRLLETGAPSVPVSASCIVNDAKDETMTPSCLLPTARRSRAGSAELTSTTTPLQPLSPPERKMGAASTSRIASVTTMGSPHNPTLMAPSTSMPPTSCSITRNASLQIVPRHHD</sequence>
<name>A0A6A5QYI8_AMPQU</name>
<dbReference type="Gene3D" id="1.20.5.170">
    <property type="match status" value="1"/>
</dbReference>
<feature type="compositionally biased region" description="Polar residues" evidence="2">
    <location>
        <begin position="382"/>
        <end position="396"/>
    </location>
</feature>
<gene>
    <name evidence="3" type="ORF">BDU57DRAFT_508874</name>
</gene>
<feature type="region of interest" description="Disordered" evidence="2">
    <location>
        <begin position="377"/>
        <end position="416"/>
    </location>
</feature>
<feature type="region of interest" description="Disordered" evidence="2">
    <location>
        <begin position="973"/>
        <end position="1034"/>
    </location>
</feature>
<feature type="region of interest" description="Disordered" evidence="2">
    <location>
        <begin position="783"/>
        <end position="853"/>
    </location>
</feature>
<organism evidence="3 4">
    <name type="scientific">Ampelomyces quisqualis</name>
    <name type="common">Powdery mildew agent</name>
    <dbReference type="NCBI Taxonomy" id="50730"/>
    <lineage>
        <taxon>Eukaryota</taxon>
        <taxon>Fungi</taxon>
        <taxon>Dikarya</taxon>
        <taxon>Ascomycota</taxon>
        <taxon>Pezizomycotina</taxon>
        <taxon>Dothideomycetes</taxon>
        <taxon>Pleosporomycetidae</taxon>
        <taxon>Pleosporales</taxon>
        <taxon>Pleosporineae</taxon>
        <taxon>Phaeosphaeriaceae</taxon>
        <taxon>Ampelomyces</taxon>
    </lineage>
</organism>
<feature type="coiled-coil region" evidence="1">
    <location>
        <begin position="587"/>
        <end position="628"/>
    </location>
</feature>